<dbReference type="Pfam" id="PF01259">
    <property type="entry name" value="SAICAR_synt"/>
    <property type="match status" value="1"/>
</dbReference>
<dbReference type="HAMAP" id="MF_00137">
    <property type="entry name" value="SAICAR_synth"/>
    <property type="match status" value="1"/>
</dbReference>
<evidence type="ECO:0000313" key="10">
    <source>
        <dbReference type="EMBL" id="OGY98800.1"/>
    </source>
</evidence>
<evidence type="ECO:0000256" key="1">
    <source>
        <dbReference type="ARBA" id="ARBA00004672"/>
    </source>
</evidence>
<dbReference type="PROSITE" id="PS01058">
    <property type="entry name" value="SAICAR_SYNTHETASE_2"/>
    <property type="match status" value="1"/>
</dbReference>
<evidence type="ECO:0000256" key="5">
    <source>
        <dbReference type="ARBA" id="ARBA00022755"/>
    </source>
</evidence>
<comment type="pathway">
    <text evidence="1 8">Purine metabolism; IMP biosynthesis via de novo pathway; 5-amino-1-(5-phospho-D-ribosyl)imidazole-4-carboxamide from 5-amino-1-(5-phospho-D-ribosyl)imidazole-4-carboxylate: step 1/2.</text>
</comment>
<evidence type="ECO:0000256" key="2">
    <source>
        <dbReference type="ARBA" id="ARBA00010190"/>
    </source>
</evidence>
<evidence type="ECO:0000256" key="3">
    <source>
        <dbReference type="ARBA" id="ARBA00022598"/>
    </source>
</evidence>
<organism evidence="10 11">
    <name type="scientific">Candidatus Liptonbacteria bacterium RIFCSPHIGHO2_01_FULL_57_28</name>
    <dbReference type="NCBI Taxonomy" id="1798647"/>
    <lineage>
        <taxon>Bacteria</taxon>
        <taxon>Candidatus Liptoniibacteriota</taxon>
    </lineage>
</organism>
<dbReference type="InterPro" id="IPR028923">
    <property type="entry name" value="SAICAR_synt/ADE2_N"/>
</dbReference>
<evidence type="ECO:0000256" key="6">
    <source>
        <dbReference type="ARBA" id="ARBA00022840"/>
    </source>
</evidence>
<evidence type="ECO:0000256" key="4">
    <source>
        <dbReference type="ARBA" id="ARBA00022741"/>
    </source>
</evidence>
<reference evidence="10 11" key="1">
    <citation type="journal article" date="2016" name="Nat. Commun.">
        <title>Thousands of microbial genomes shed light on interconnected biogeochemical processes in an aquifer system.</title>
        <authorList>
            <person name="Anantharaman K."/>
            <person name="Brown C.T."/>
            <person name="Hug L.A."/>
            <person name="Sharon I."/>
            <person name="Castelle C.J."/>
            <person name="Probst A.J."/>
            <person name="Thomas B.C."/>
            <person name="Singh A."/>
            <person name="Wilkins M.J."/>
            <person name="Karaoz U."/>
            <person name="Brodie E.L."/>
            <person name="Williams K.H."/>
            <person name="Hubbard S.S."/>
            <person name="Banfield J.F."/>
        </authorList>
    </citation>
    <scope>NUCLEOTIDE SEQUENCE [LARGE SCALE GENOMIC DNA]</scope>
</reference>
<dbReference type="InterPro" id="IPR018236">
    <property type="entry name" value="SAICAR_synthetase_CS"/>
</dbReference>
<dbReference type="EMBL" id="MHKX01000002">
    <property type="protein sequence ID" value="OGY98800.1"/>
    <property type="molecule type" value="Genomic_DNA"/>
</dbReference>
<dbReference type="PANTHER" id="PTHR43700:SF1">
    <property type="entry name" value="PHOSPHORIBOSYLAMINOIMIDAZOLE-SUCCINOCARBOXAMIDE SYNTHASE"/>
    <property type="match status" value="1"/>
</dbReference>
<dbReference type="CDD" id="cd01414">
    <property type="entry name" value="SAICAR_synt_Sc"/>
    <property type="match status" value="1"/>
</dbReference>
<dbReference type="GO" id="GO:0005737">
    <property type="term" value="C:cytoplasm"/>
    <property type="evidence" value="ECO:0007669"/>
    <property type="project" value="TreeGrafter"/>
</dbReference>
<proteinExistence type="inferred from homology"/>
<sequence length="322" mass="36315">MIDKGTILQNTDRVLKETDFAGLGEKKTGKVRDVYIQKDKIILISTDRHSSFDRIVAHVPFKGQVLNQISVFWFNATKDIIPNHVLAVPDPNVLVAKKCSPLPIEFVVRGYITGVTGTSLWTLYNGGQRDFGSFVLPEGMKKNQKLEEPILTPTTKSDQHDRPITPKEIVAEGLVPEKLWAQAAAAALAVFRRGQEIAAQHNLILVDTKYEFGLDENGQLTLIDEVHTPDSSRYWKAGSYAERFAAGQDPEYFDKEFLRVWFKENCDPYSDAVLPAAPKEMVAELASRYIEIYETITGKKFEAGLDEPMLERIELNLRPYAQ</sequence>
<keyword evidence="3 8" id="KW-0436">Ligase</keyword>
<dbReference type="AlphaFoldDB" id="A0A1G2CDR6"/>
<keyword evidence="4 8" id="KW-0547">Nucleotide-binding</keyword>
<dbReference type="GO" id="GO:0006189">
    <property type="term" value="P:'de novo' IMP biosynthetic process"/>
    <property type="evidence" value="ECO:0007669"/>
    <property type="project" value="UniProtKB-UniRule"/>
</dbReference>
<evidence type="ECO:0000313" key="11">
    <source>
        <dbReference type="Proteomes" id="UP000179059"/>
    </source>
</evidence>
<gene>
    <name evidence="8" type="primary">purC</name>
    <name evidence="10" type="ORF">A2855_00765</name>
</gene>
<dbReference type="STRING" id="1798647.A2855_00765"/>
<dbReference type="UniPathway" id="UPA00074">
    <property type="reaction ID" value="UER00131"/>
</dbReference>
<evidence type="ECO:0000259" key="9">
    <source>
        <dbReference type="Pfam" id="PF01259"/>
    </source>
</evidence>
<dbReference type="Gene3D" id="3.30.470.20">
    <property type="entry name" value="ATP-grasp fold, B domain"/>
    <property type="match status" value="1"/>
</dbReference>
<keyword evidence="6 8" id="KW-0067">ATP-binding</keyword>
<dbReference type="FunFam" id="3.30.200.20:FF:000199">
    <property type="entry name" value="Phosphoribosylaminoimidazole-succinocarboxamide synthase"/>
    <property type="match status" value="1"/>
</dbReference>
<dbReference type="GO" id="GO:0005524">
    <property type="term" value="F:ATP binding"/>
    <property type="evidence" value="ECO:0007669"/>
    <property type="project" value="UniProtKB-KW"/>
</dbReference>
<evidence type="ECO:0000256" key="8">
    <source>
        <dbReference type="HAMAP-Rule" id="MF_00137"/>
    </source>
</evidence>
<feature type="domain" description="SAICAR synthetase/ADE2 N-terminal" evidence="9">
    <location>
        <begin position="27"/>
        <end position="272"/>
    </location>
</feature>
<dbReference type="EC" id="6.3.2.6" evidence="8"/>
<dbReference type="Gene3D" id="3.30.200.20">
    <property type="entry name" value="Phosphorylase Kinase, domain 1"/>
    <property type="match status" value="1"/>
</dbReference>
<dbReference type="SUPFAM" id="SSF56104">
    <property type="entry name" value="SAICAR synthase-like"/>
    <property type="match status" value="1"/>
</dbReference>
<keyword evidence="5 8" id="KW-0658">Purine biosynthesis</keyword>
<dbReference type="NCBIfam" id="NF009251">
    <property type="entry name" value="PRK12607.1"/>
    <property type="match status" value="1"/>
</dbReference>
<accession>A0A1G2CDR6</accession>
<protein>
    <recommendedName>
        <fullName evidence="8">Phosphoribosylaminoimidazole-succinocarboxamide synthase</fullName>
        <ecNumber evidence="8">6.3.2.6</ecNumber>
    </recommendedName>
    <alternativeName>
        <fullName evidence="8">SAICAR synthetase</fullName>
    </alternativeName>
</protein>
<comment type="catalytic activity">
    <reaction evidence="7 8">
        <text>5-amino-1-(5-phospho-D-ribosyl)imidazole-4-carboxylate + L-aspartate + ATP = (2S)-2-[5-amino-1-(5-phospho-beta-D-ribosyl)imidazole-4-carboxamido]succinate + ADP + phosphate + 2 H(+)</text>
        <dbReference type="Rhea" id="RHEA:22628"/>
        <dbReference type="ChEBI" id="CHEBI:15378"/>
        <dbReference type="ChEBI" id="CHEBI:29991"/>
        <dbReference type="ChEBI" id="CHEBI:30616"/>
        <dbReference type="ChEBI" id="CHEBI:43474"/>
        <dbReference type="ChEBI" id="CHEBI:58443"/>
        <dbReference type="ChEBI" id="CHEBI:77657"/>
        <dbReference type="ChEBI" id="CHEBI:456216"/>
        <dbReference type="EC" id="6.3.2.6"/>
    </reaction>
</comment>
<comment type="caution">
    <text evidence="10">The sequence shown here is derived from an EMBL/GenBank/DDBJ whole genome shotgun (WGS) entry which is preliminary data.</text>
</comment>
<comment type="similarity">
    <text evidence="2 8">Belongs to the SAICAR synthetase family.</text>
</comment>
<dbReference type="PANTHER" id="PTHR43700">
    <property type="entry name" value="PHOSPHORIBOSYLAMINOIMIDAZOLE-SUCCINOCARBOXAMIDE SYNTHASE"/>
    <property type="match status" value="1"/>
</dbReference>
<name>A0A1G2CDR6_9BACT</name>
<dbReference type="GO" id="GO:0004639">
    <property type="term" value="F:phosphoribosylaminoimidazolesuccinocarboxamide synthase activity"/>
    <property type="evidence" value="ECO:0007669"/>
    <property type="project" value="UniProtKB-UniRule"/>
</dbReference>
<evidence type="ECO:0000256" key="7">
    <source>
        <dbReference type="ARBA" id="ARBA00048475"/>
    </source>
</evidence>
<dbReference type="Proteomes" id="UP000179059">
    <property type="component" value="Unassembled WGS sequence"/>
</dbReference>